<name>A0A429XBM2_SIMTE</name>
<dbReference type="GO" id="GO:0003677">
    <property type="term" value="F:DNA binding"/>
    <property type="evidence" value="ECO:0007669"/>
    <property type="project" value="UniProtKB-UniRule"/>
</dbReference>
<dbReference type="Gene3D" id="3.90.940.10">
    <property type="match status" value="1"/>
</dbReference>
<evidence type="ECO:0000313" key="14">
    <source>
        <dbReference type="Proteomes" id="UP000680670"/>
    </source>
</evidence>
<dbReference type="HAMAP" id="MF_00366">
    <property type="entry name" value="RNApol_bact_RpoZ"/>
    <property type="match status" value="1"/>
</dbReference>
<evidence type="ECO:0000256" key="5">
    <source>
        <dbReference type="ARBA" id="ARBA00022679"/>
    </source>
</evidence>
<dbReference type="InterPro" id="IPR036161">
    <property type="entry name" value="RPB6/omega-like_sf"/>
</dbReference>
<dbReference type="GO" id="GO:0003899">
    <property type="term" value="F:DNA-directed RNA polymerase activity"/>
    <property type="evidence" value="ECO:0007669"/>
    <property type="project" value="UniProtKB-UniRule"/>
</dbReference>
<dbReference type="AlphaFoldDB" id="A0A429XBM2"/>
<dbReference type="OrthoDB" id="9815459at2"/>
<keyword evidence="5 10" id="KW-0808">Transferase</keyword>
<reference evidence="11 14" key="2">
    <citation type="submission" date="2021-03" db="EMBL/GenBank/DDBJ databases">
        <title>Antimicrobial resistance genes in bacteria isolated from Japanese honey, and their potential for conferring macrolide and lincosamide resistance in the American foulbrood pathogen Paenibacillus larvae.</title>
        <authorList>
            <person name="Okamoto M."/>
            <person name="Kumagai M."/>
            <person name="Kanamori H."/>
            <person name="Takamatsu D."/>
        </authorList>
    </citation>
    <scope>NUCLEOTIDE SEQUENCE [LARGE SCALE GENOMIC DNA]</scope>
    <source>
        <strain evidence="11 14">J6TS1</strain>
    </source>
</reference>
<dbReference type="EMBL" id="BORJ01000001">
    <property type="protein sequence ID" value="GIN94636.1"/>
    <property type="molecule type" value="Genomic_DNA"/>
</dbReference>
<dbReference type="Pfam" id="PF01192">
    <property type="entry name" value="RNA_pol_Rpb6"/>
    <property type="match status" value="1"/>
</dbReference>
<dbReference type="InterPro" id="IPR003716">
    <property type="entry name" value="DNA-dir_RNA_pol_omega"/>
</dbReference>
<dbReference type="GO" id="GO:0000428">
    <property type="term" value="C:DNA-directed RNA polymerase complex"/>
    <property type="evidence" value="ECO:0007669"/>
    <property type="project" value="UniProtKB-KW"/>
</dbReference>
<protein>
    <recommendedName>
        <fullName evidence="3 10">DNA-directed RNA polymerase subunit omega</fullName>
        <shortName evidence="10">RNAP omega subunit</shortName>
        <ecNumber evidence="2 10">2.7.7.6</ecNumber>
    </recommendedName>
    <alternativeName>
        <fullName evidence="10">RNA polymerase omega subunit</fullName>
    </alternativeName>
    <alternativeName>
        <fullName evidence="8 10">Transcriptase subunit omega</fullName>
    </alternativeName>
</protein>
<keyword evidence="7 10" id="KW-0804">Transcription</keyword>
<comment type="subunit">
    <text evidence="10">The RNAP catalytic core consists of 2 alpha, 1 beta, 1 beta' and 1 omega subunit. When a sigma factor is associated with the core the holoenzyme is formed, which can initiate transcription.</text>
</comment>
<dbReference type="GO" id="GO:0006351">
    <property type="term" value="P:DNA-templated transcription"/>
    <property type="evidence" value="ECO:0007669"/>
    <property type="project" value="UniProtKB-UniRule"/>
</dbReference>
<dbReference type="EMBL" id="QYTW02000003">
    <property type="protein sequence ID" value="RST60810.1"/>
    <property type="molecule type" value="Genomic_DNA"/>
</dbReference>
<keyword evidence="6 10" id="KW-0548">Nucleotidyltransferase</keyword>
<dbReference type="EC" id="2.7.7.6" evidence="2 10"/>
<dbReference type="PANTHER" id="PTHR34476">
    <property type="entry name" value="DNA-DIRECTED RNA POLYMERASE SUBUNIT OMEGA"/>
    <property type="match status" value="1"/>
</dbReference>
<dbReference type="Proteomes" id="UP000680670">
    <property type="component" value="Unassembled WGS sequence"/>
</dbReference>
<dbReference type="NCBIfam" id="TIGR00690">
    <property type="entry name" value="rpoZ"/>
    <property type="match status" value="1"/>
</dbReference>
<comment type="similarity">
    <text evidence="1 10">Belongs to the RNA polymerase subunit omega family.</text>
</comment>
<proteinExistence type="inferred from homology"/>
<dbReference type="SMART" id="SM01409">
    <property type="entry name" value="RNA_pol_Rpb6"/>
    <property type="match status" value="1"/>
</dbReference>
<dbReference type="InterPro" id="IPR006110">
    <property type="entry name" value="Pol_omega/Rpo6/RPB6"/>
</dbReference>
<dbReference type="PANTHER" id="PTHR34476:SF1">
    <property type="entry name" value="DNA-DIRECTED RNA POLYMERASE SUBUNIT OMEGA"/>
    <property type="match status" value="1"/>
</dbReference>
<evidence type="ECO:0000313" key="11">
    <source>
        <dbReference type="EMBL" id="GIN94636.1"/>
    </source>
</evidence>
<comment type="function">
    <text evidence="10">Promotes RNA polymerase assembly. Latches the N- and C-terminal regions of the beta' subunit thereby facilitating its interaction with the beta and alpha subunits.</text>
</comment>
<evidence type="ECO:0000256" key="4">
    <source>
        <dbReference type="ARBA" id="ARBA00022478"/>
    </source>
</evidence>
<dbReference type="Proteomes" id="UP000287296">
    <property type="component" value="Unassembled WGS sequence"/>
</dbReference>
<sequence length="78" mass="8933">MLYPSIDKLMNVIDSKYSLVTIAAKRARKLQEENNPQLEKYKSHKFVGKSLEEIHSGVLVMKELASDEPEDEIKEDLA</sequence>
<evidence type="ECO:0000313" key="12">
    <source>
        <dbReference type="EMBL" id="RST60810.1"/>
    </source>
</evidence>
<reference evidence="12 13" key="1">
    <citation type="submission" date="2018-12" db="EMBL/GenBank/DDBJ databases">
        <authorList>
            <person name="Sun L."/>
            <person name="Chen Z."/>
        </authorList>
    </citation>
    <scope>NUCLEOTIDE SEQUENCE [LARGE SCALE GENOMIC DNA]</scope>
    <source>
        <strain evidence="12 13">LMG 29736</strain>
    </source>
</reference>
<comment type="caution">
    <text evidence="12">The sequence shown here is derived from an EMBL/GenBank/DDBJ whole genome shotgun (WGS) entry which is preliminary data.</text>
</comment>
<dbReference type="SUPFAM" id="SSF63562">
    <property type="entry name" value="RPB6/omega subunit-like"/>
    <property type="match status" value="1"/>
</dbReference>
<evidence type="ECO:0000256" key="9">
    <source>
        <dbReference type="ARBA" id="ARBA00048552"/>
    </source>
</evidence>
<evidence type="ECO:0000256" key="8">
    <source>
        <dbReference type="ARBA" id="ARBA00029924"/>
    </source>
</evidence>
<evidence type="ECO:0000256" key="7">
    <source>
        <dbReference type="ARBA" id="ARBA00023163"/>
    </source>
</evidence>
<evidence type="ECO:0000256" key="6">
    <source>
        <dbReference type="ARBA" id="ARBA00022695"/>
    </source>
</evidence>
<dbReference type="RefSeq" id="WP_120115214.1">
    <property type="nucleotide sequence ID" value="NZ_BORI01000007.1"/>
</dbReference>
<keyword evidence="4 10" id="KW-0240">DNA-directed RNA polymerase</keyword>
<evidence type="ECO:0000256" key="10">
    <source>
        <dbReference type="HAMAP-Rule" id="MF_00366"/>
    </source>
</evidence>
<evidence type="ECO:0000256" key="3">
    <source>
        <dbReference type="ARBA" id="ARBA00013725"/>
    </source>
</evidence>
<accession>A0A429XBM2</accession>
<evidence type="ECO:0000256" key="1">
    <source>
        <dbReference type="ARBA" id="ARBA00006711"/>
    </source>
</evidence>
<comment type="catalytic activity">
    <reaction evidence="9 10">
        <text>RNA(n) + a ribonucleoside 5'-triphosphate = RNA(n+1) + diphosphate</text>
        <dbReference type="Rhea" id="RHEA:21248"/>
        <dbReference type="Rhea" id="RHEA-COMP:14527"/>
        <dbReference type="Rhea" id="RHEA-COMP:17342"/>
        <dbReference type="ChEBI" id="CHEBI:33019"/>
        <dbReference type="ChEBI" id="CHEBI:61557"/>
        <dbReference type="ChEBI" id="CHEBI:140395"/>
        <dbReference type="EC" id="2.7.7.6"/>
    </reaction>
</comment>
<keyword evidence="14" id="KW-1185">Reference proteome</keyword>
<organism evidence="12 13">
    <name type="scientific">Siminovitchia terrae</name>
    <name type="common">Bacillus terrae</name>
    <dbReference type="NCBI Taxonomy" id="1914933"/>
    <lineage>
        <taxon>Bacteria</taxon>
        <taxon>Bacillati</taxon>
        <taxon>Bacillota</taxon>
        <taxon>Bacilli</taxon>
        <taxon>Bacillales</taxon>
        <taxon>Bacillaceae</taxon>
        <taxon>Siminovitchia</taxon>
    </lineage>
</organism>
<evidence type="ECO:0000313" key="13">
    <source>
        <dbReference type="Proteomes" id="UP000287296"/>
    </source>
</evidence>
<evidence type="ECO:0000256" key="2">
    <source>
        <dbReference type="ARBA" id="ARBA00012418"/>
    </source>
</evidence>
<gene>
    <name evidence="10 11" type="primary">rpoZ</name>
    <name evidence="12" type="ORF">D5F11_005545</name>
    <name evidence="11" type="ORF">J6TS1_05060</name>
</gene>